<dbReference type="Pfam" id="PF14542">
    <property type="entry name" value="Acetyltransf_CG"/>
    <property type="match status" value="1"/>
</dbReference>
<dbReference type="AlphaFoldDB" id="A0A1Q2D1P7"/>
<organism evidence="2 3">
    <name type="scientific">Tessaracoccus flavescens</name>
    <dbReference type="NCBI Taxonomy" id="399497"/>
    <lineage>
        <taxon>Bacteria</taxon>
        <taxon>Bacillati</taxon>
        <taxon>Actinomycetota</taxon>
        <taxon>Actinomycetes</taxon>
        <taxon>Propionibacteriales</taxon>
        <taxon>Propionibacteriaceae</taxon>
        <taxon>Tessaracoccus</taxon>
    </lineage>
</organism>
<reference evidence="2 3" key="1">
    <citation type="journal article" date="2008" name="Int. J. Syst. Evol. Microbiol.">
        <title>Tessaracoccus flavescens sp. nov., isolated from marine sediment.</title>
        <authorList>
            <person name="Lee D.W."/>
            <person name="Lee S.D."/>
        </authorList>
    </citation>
    <scope>NUCLEOTIDE SEQUENCE [LARGE SCALE GENOMIC DNA]</scope>
    <source>
        <strain evidence="2 3">SST-39T</strain>
    </source>
</reference>
<dbReference type="Proteomes" id="UP000188235">
    <property type="component" value="Chromosome"/>
</dbReference>
<dbReference type="PROSITE" id="PS51729">
    <property type="entry name" value="GNAT_YJDJ"/>
    <property type="match status" value="1"/>
</dbReference>
<dbReference type="OrthoDB" id="5405911at2"/>
<gene>
    <name evidence="2" type="ORF">BW733_17190</name>
</gene>
<accession>A0A1Q2D1P7</accession>
<dbReference type="InterPro" id="IPR045057">
    <property type="entry name" value="Gcn5-rel_NAT"/>
</dbReference>
<dbReference type="InterPro" id="IPR016181">
    <property type="entry name" value="Acyl_CoA_acyltransferase"/>
</dbReference>
<keyword evidence="3" id="KW-1185">Reference proteome</keyword>
<dbReference type="EMBL" id="CP019607">
    <property type="protein sequence ID" value="AQP52298.1"/>
    <property type="molecule type" value="Genomic_DNA"/>
</dbReference>
<evidence type="ECO:0000313" key="2">
    <source>
        <dbReference type="EMBL" id="AQP52298.1"/>
    </source>
</evidence>
<dbReference type="STRING" id="399497.BW733_17190"/>
<proteinExistence type="predicted"/>
<dbReference type="PANTHER" id="PTHR31435:SF10">
    <property type="entry name" value="BSR4717 PROTEIN"/>
    <property type="match status" value="1"/>
</dbReference>
<dbReference type="Gene3D" id="3.40.630.30">
    <property type="match status" value="1"/>
</dbReference>
<dbReference type="KEGG" id="tfa:BW733_17190"/>
<dbReference type="CDD" id="cd04301">
    <property type="entry name" value="NAT_SF"/>
    <property type="match status" value="1"/>
</dbReference>
<evidence type="ECO:0000313" key="3">
    <source>
        <dbReference type="Proteomes" id="UP000188235"/>
    </source>
</evidence>
<sequence length="94" mass="10353">MADDITTAHNASESRYEIHVGDELAGVIDYRDRDGVLDMYHTGVEKQFGGRGLGTRLVEFALTDARDSGHTVIPTCPFIASFIDEHPDFADVRA</sequence>
<dbReference type="InterPro" id="IPR031165">
    <property type="entry name" value="GNAT_YJDJ"/>
</dbReference>
<dbReference type="PANTHER" id="PTHR31435">
    <property type="entry name" value="PROTEIN NATD1"/>
    <property type="match status" value="1"/>
</dbReference>
<feature type="domain" description="N-acetyltransferase" evidence="1">
    <location>
        <begin position="8"/>
        <end position="94"/>
    </location>
</feature>
<name>A0A1Q2D1P7_9ACTN</name>
<protein>
    <recommendedName>
        <fullName evidence="1">N-acetyltransferase domain-containing protein</fullName>
    </recommendedName>
</protein>
<evidence type="ECO:0000259" key="1">
    <source>
        <dbReference type="PROSITE" id="PS51729"/>
    </source>
</evidence>
<dbReference type="SUPFAM" id="SSF55729">
    <property type="entry name" value="Acyl-CoA N-acyltransferases (Nat)"/>
    <property type="match status" value="1"/>
</dbReference>
<dbReference type="RefSeq" id="WP_077352416.1">
    <property type="nucleotide sequence ID" value="NZ_CP019607.1"/>
</dbReference>